<keyword evidence="2" id="KW-1185">Reference proteome</keyword>
<dbReference type="Proteomes" id="UP001201812">
    <property type="component" value="Unassembled WGS sequence"/>
</dbReference>
<organism evidence="1 2">
    <name type="scientific">Ditylenchus destructor</name>
    <dbReference type="NCBI Taxonomy" id="166010"/>
    <lineage>
        <taxon>Eukaryota</taxon>
        <taxon>Metazoa</taxon>
        <taxon>Ecdysozoa</taxon>
        <taxon>Nematoda</taxon>
        <taxon>Chromadorea</taxon>
        <taxon>Rhabditida</taxon>
        <taxon>Tylenchina</taxon>
        <taxon>Tylenchomorpha</taxon>
        <taxon>Sphaerularioidea</taxon>
        <taxon>Anguinidae</taxon>
        <taxon>Anguininae</taxon>
        <taxon>Ditylenchus</taxon>
    </lineage>
</organism>
<evidence type="ECO:0000313" key="2">
    <source>
        <dbReference type="Proteomes" id="UP001201812"/>
    </source>
</evidence>
<proteinExistence type="predicted"/>
<dbReference type="AlphaFoldDB" id="A0AAD4MX98"/>
<protein>
    <submittedName>
        <fullName evidence="1">Uncharacterized protein</fullName>
    </submittedName>
</protein>
<reference evidence="1" key="1">
    <citation type="submission" date="2022-01" db="EMBL/GenBank/DDBJ databases">
        <title>Genome Sequence Resource for Two Populations of Ditylenchus destructor, the Migratory Endoparasitic Phytonematode.</title>
        <authorList>
            <person name="Zhang H."/>
            <person name="Lin R."/>
            <person name="Xie B."/>
        </authorList>
    </citation>
    <scope>NUCLEOTIDE SEQUENCE</scope>
    <source>
        <strain evidence="1">BazhouSP</strain>
    </source>
</reference>
<sequence length="348" mass="40162">MEDNAKHISLSKETLIEVLRCLSRKQLSQKCYLVNREIHNLATSRPHVPNIHIINELCFENTPCIIKGQIDEFGEPSKPKRNYFVRVGSGGIPLTATFLATEMPVPEHFIRFRQVTLGRFQEEYMIKFLEGAKNSFVGCQVTFPASYGQSVECKSIADFSHHKSAQEQMQHLLENVFHRPLHVAIHDTAFADLKVIIQKEGVKNCNVFELTFEPRWCSNETNSAFMDWLKIESNVTSQSTGIEKHLILKHYSGKFVADMVQSLKKDFENVTEPSPNFAITFSEIKENLLEYIRNDPTFSIDNNQTGERLSFFKSDLQQCLDQSYRLWRRRIPIQDEDSNMTSTESSRD</sequence>
<dbReference type="EMBL" id="JAKKPZ010000047">
    <property type="protein sequence ID" value="KAI1706475.1"/>
    <property type="molecule type" value="Genomic_DNA"/>
</dbReference>
<gene>
    <name evidence="1" type="ORF">DdX_12934</name>
</gene>
<comment type="caution">
    <text evidence="1">The sequence shown here is derived from an EMBL/GenBank/DDBJ whole genome shotgun (WGS) entry which is preliminary data.</text>
</comment>
<evidence type="ECO:0000313" key="1">
    <source>
        <dbReference type="EMBL" id="KAI1706475.1"/>
    </source>
</evidence>
<accession>A0AAD4MX98</accession>
<name>A0AAD4MX98_9BILA</name>